<feature type="non-terminal residue" evidence="1">
    <location>
        <position position="1"/>
    </location>
</feature>
<dbReference type="Proteomes" id="UP000594454">
    <property type="component" value="Chromosome 7"/>
</dbReference>
<sequence length="12" mass="1282">CDGNGEQSTRCL</sequence>
<protein>
    <submittedName>
        <fullName evidence="1">Uncharacterized protein</fullName>
    </submittedName>
</protein>
<evidence type="ECO:0000313" key="1">
    <source>
        <dbReference type="EMBL" id="CAD7093936.1"/>
    </source>
</evidence>
<dbReference type="InParanoid" id="A0A7R8Z2W8"/>
<name>A0A7R8Z2W8_HERIL</name>
<keyword evidence="2" id="KW-1185">Reference proteome</keyword>
<accession>A0A7R8Z2W8</accession>
<proteinExistence type="predicted"/>
<organism evidence="1 2">
    <name type="scientific">Hermetia illucens</name>
    <name type="common">Black soldier fly</name>
    <dbReference type="NCBI Taxonomy" id="343691"/>
    <lineage>
        <taxon>Eukaryota</taxon>
        <taxon>Metazoa</taxon>
        <taxon>Ecdysozoa</taxon>
        <taxon>Arthropoda</taxon>
        <taxon>Hexapoda</taxon>
        <taxon>Insecta</taxon>
        <taxon>Pterygota</taxon>
        <taxon>Neoptera</taxon>
        <taxon>Endopterygota</taxon>
        <taxon>Diptera</taxon>
        <taxon>Brachycera</taxon>
        <taxon>Stratiomyomorpha</taxon>
        <taxon>Stratiomyidae</taxon>
        <taxon>Hermetiinae</taxon>
        <taxon>Hermetia</taxon>
    </lineage>
</organism>
<dbReference type="EMBL" id="LR899015">
    <property type="protein sequence ID" value="CAD7093936.1"/>
    <property type="molecule type" value="Genomic_DNA"/>
</dbReference>
<reference evidence="1 2" key="1">
    <citation type="submission" date="2020-11" db="EMBL/GenBank/DDBJ databases">
        <authorList>
            <person name="Wallbank WR R."/>
            <person name="Pardo Diaz C."/>
            <person name="Kozak K."/>
            <person name="Martin S."/>
            <person name="Jiggins C."/>
            <person name="Moest M."/>
            <person name="Warren A I."/>
            <person name="Generalovic N T."/>
            <person name="Byers J.R.P. K."/>
            <person name="Montejo-Kovacevich G."/>
            <person name="Yen C E."/>
        </authorList>
    </citation>
    <scope>NUCLEOTIDE SEQUENCE [LARGE SCALE GENOMIC DNA]</scope>
</reference>
<gene>
    <name evidence="1" type="ORF">HERILL_LOCUS16186</name>
</gene>
<evidence type="ECO:0000313" key="2">
    <source>
        <dbReference type="Proteomes" id="UP000594454"/>
    </source>
</evidence>